<proteinExistence type="predicted"/>
<organism evidence="1 2">
    <name type="scientific">Vicia faba</name>
    <name type="common">Broad bean</name>
    <name type="synonym">Faba vulgaris</name>
    <dbReference type="NCBI Taxonomy" id="3906"/>
    <lineage>
        <taxon>Eukaryota</taxon>
        <taxon>Viridiplantae</taxon>
        <taxon>Streptophyta</taxon>
        <taxon>Embryophyta</taxon>
        <taxon>Tracheophyta</taxon>
        <taxon>Spermatophyta</taxon>
        <taxon>Magnoliopsida</taxon>
        <taxon>eudicotyledons</taxon>
        <taxon>Gunneridae</taxon>
        <taxon>Pentapetalae</taxon>
        <taxon>rosids</taxon>
        <taxon>fabids</taxon>
        <taxon>Fabales</taxon>
        <taxon>Fabaceae</taxon>
        <taxon>Papilionoideae</taxon>
        <taxon>50 kb inversion clade</taxon>
        <taxon>NPAAA clade</taxon>
        <taxon>Hologalegina</taxon>
        <taxon>IRL clade</taxon>
        <taxon>Fabeae</taxon>
        <taxon>Vicia</taxon>
    </lineage>
</organism>
<protein>
    <submittedName>
        <fullName evidence="1">Uncharacterized protein</fullName>
    </submittedName>
</protein>
<dbReference type="EMBL" id="OX451739">
    <property type="protein sequence ID" value="CAI8609399.1"/>
    <property type="molecule type" value="Genomic_DNA"/>
</dbReference>
<dbReference type="AlphaFoldDB" id="A0AAV1AJU0"/>
<evidence type="ECO:0000313" key="1">
    <source>
        <dbReference type="EMBL" id="CAI8609399.1"/>
    </source>
</evidence>
<evidence type="ECO:0000313" key="2">
    <source>
        <dbReference type="Proteomes" id="UP001157006"/>
    </source>
</evidence>
<accession>A0AAV1AJU0</accession>
<dbReference type="Proteomes" id="UP001157006">
    <property type="component" value="Chromosome 4"/>
</dbReference>
<sequence>MTLILCSVYIISYNSQLILHFHNYDQYVLIDDSYVSKWRTRAHKPLKSHAVIIPYLHQSGFYHVSLTQEGGASRKLTTKIIRATIYKNTHSGLITCFKIRYASYEQFVTDPHQNQYALTQASDSQQIP</sequence>
<gene>
    <name evidence="1" type="ORF">VFH_IV131600</name>
</gene>
<keyword evidence="2" id="KW-1185">Reference proteome</keyword>
<name>A0AAV1AJU0_VICFA</name>
<reference evidence="1 2" key="1">
    <citation type="submission" date="2023-01" db="EMBL/GenBank/DDBJ databases">
        <authorList>
            <person name="Kreplak J."/>
        </authorList>
    </citation>
    <scope>NUCLEOTIDE SEQUENCE [LARGE SCALE GENOMIC DNA]</scope>
</reference>